<dbReference type="Pfam" id="PF00232">
    <property type="entry name" value="Glyco_hydro_1"/>
    <property type="match status" value="1"/>
</dbReference>
<feature type="transmembrane region" description="Helical" evidence="5">
    <location>
        <begin position="670"/>
        <end position="688"/>
    </location>
</feature>
<dbReference type="GO" id="GO:0008422">
    <property type="term" value="F:beta-glucosidase activity"/>
    <property type="evidence" value="ECO:0007669"/>
    <property type="project" value="TreeGrafter"/>
</dbReference>
<comment type="caution">
    <text evidence="7">The sequence shown here is derived from an EMBL/GenBank/DDBJ whole genome shotgun (WGS) entry which is preliminary data.</text>
</comment>
<dbReference type="InterPro" id="IPR017853">
    <property type="entry name" value="GH"/>
</dbReference>
<gene>
    <name evidence="7" type="ORF">HS088_TW21G00344</name>
</gene>
<proteinExistence type="inferred from homology"/>
<dbReference type="Proteomes" id="UP000593562">
    <property type="component" value="Unassembled WGS sequence"/>
</dbReference>
<feature type="transmembrane region" description="Helical" evidence="5">
    <location>
        <begin position="815"/>
        <end position="833"/>
    </location>
</feature>
<dbReference type="Pfam" id="PF04080">
    <property type="entry name" value="Per1"/>
    <property type="match status" value="1"/>
</dbReference>
<comment type="similarity">
    <text evidence="1">Belongs to the glycosyl hydrolase 1 family.</text>
</comment>
<keyword evidence="4" id="KW-0326">Glycosidase</keyword>
<dbReference type="AlphaFoldDB" id="A0A7J7C211"/>
<dbReference type="FunFam" id="3.20.20.80:FF:000022">
    <property type="entry name" value="Beta-glucosidase 11"/>
    <property type="match status" value="1"/>
</dbReference>
<dbReference type="GO" id="GO:0005975">
    <property type="term" value="P:carbohydrate metabolic process"/>
    <property type="evidence" value="ECO:0007669"/>
    <property type="project" value="InterPro"/>
</dbReference>
<sequence length="853" mass="98030">MAVIIRSLVLVLVSLLWFSLLIDSSIADPLQYCDAPYFDSSNFPDKFHFGAATAAYQVEGAAFVGRGPSIWDNFTHTYPDRIADQSNGDVAVDFYYRYKEDIKRIKEMNLDSFRFSISWSRLLPNGKLSGSVSEEGVAFYNDLIDEIISNGLTPFVTIFHWDTPQALDEEYGNFLSYDIVSDFQDYAEQCFLLFGDRVKHWITLNEPVSYTNSGYNLGTFAPGRCSKFMNNACQAGNSSTEPYIVTHNLLLAHGAAVQLYREKYQEAQKGKIGITLISYWFEPYNSENPLDSVAASTAVDFMFGWYLGPITFGKYPQSMITNVGDRLPVFTAEQSKMLIGSIDFLGLNYYTTYYAAYNDTISDISYTSDQHLTATGSKWIYIYPNGIRYLLNYTKDTYNVSLIYITENGIGEADNSSLTLNEALYDPWRKEYYRCHLWNVLRSRNEYNVNVQGYFAWSLMDNFEWADGYTTRFGLYYIDYKDSFKREYTQKSAHQGLTFAWSTLERAMVDRYWIAFLLVLSCLVALLDASSADDDPTYRSCVGQCEKNGCIGERCFLNCNFSSNGVSNNGPWYMQEPHYLRWKQWDCQSDCRYNCIIDREKERQGFGNGPIKYHGKWPFKHVYGIQEPASVSFSVLNLAMHFHGCLSFFILLYYKSPLRQDKSVYHQYSTLWHIYGILSMNSWLWSAVFHSRDVDLTEKLDYSSAVALIGYSLILAILRSLSVTAEAARVMVAAPLLAFVTTHILYLNVYKLDYGWNMKVCVLMGVAQLLVWLIWAGVTRHPSRWKLWVAVVGSALAILLEIFDFPPYQGFFDAHALWHAATIPITYIWWSFIRDDAEWQTYVLAKKSTKKAK</sequence>
<feature type="transmembrane region" description="Helical" evidence="5">
    <location>
        <begin position="730"/>
        <end position="750"/>
    </location>
</feature>
<dbReference type="GO" id="GO:0016020">
    <property type="term" value="C:membrane"/>
    <property type="evidence" value="ECO:0007669"/>
    <property type="project" value="GOC"/>
</dbReference>
<name>A0A7J7C211_TRIWF</name>
<evidence type="ECO:0000256" key="3">
    <source>
        <dbReference type="PROSITE-ProRule" id="PRU10055"/>
    </source>
</evidence>
<feature type="transmembrane region" description="Helical" evidence="5">
    <location>
        <begin position="635"/>
        <end position="654"/>
    </location>
</feature>
<feature type="active site" description="Nucleophile" evidence="3">
    <location>
        <position position="407"/>
    </location>
</feature>
<keyword evidence="6" id="KW-0732">Signal</keyword>
<dbReference type="PANTHER" id="PTHR10353">
    <property type="entry name" value="GLYCOSYL HYDROLASE"/>
    <property type="match status" value="1"/>
</dbReference>
<dbReference type="InterPro" id="IPR001360">
    <property type="entry name" value="Glyco_hydro_1"/>
</dbReference>
<dbReference type="InterPro" id="IPR033132">
    <property type="entry name" value="GH_1_N_CS"/>
</dbReference>
<dbReference type="GO" id="GO:0006506">
    <property type="term" value="P:GPI anchor biosynthetic process"/>
    <property type="evidence" value="ECO:0007669"/>
    <property type="project" value="InterPro"/>
</dbReference>
<dbReference type="SUPFAM" id="SSF51445">
    <property type="entry name" value="(Trans)glycosidases"/>
    <property type="match status" value="1"/>
</dbReference>
<dbReference type="PRINTS" id="PR00131">
    <property type="entry name" value="GLHYDRLASE1"/>
</dbReference>
<keyword evidence="2 4" id="KW-0378">Hydrolase</keyword>
<evidence type="ECO:0000256" key="2">
    <source>
        <dbReference type="ARBA" id="ARBA00022801"/>
    </source>
</evidence>
<evidence type="ECO:0000256" key="4">
    <source>
        <dbReference type="RuleBase" id="RU004468"/>
    </source>
</evidence>
<evidence type="ECO:0000256" key="1">
    <source>
        <dbReference type="ARBA" id="ARBA00010838"/>
    </source>
</evidence>
<dbReference type="Gene3D" id="3.20.20.80">
    <property type="entry name" value="Glycosidases"/>
    <property type="match status" value="1"/>
</dbReference>
<feature type="transmembrane region" description="Helical" evidence="5">
    <location>
        <begin position="700"/>
        <end position="718"/>
    </location>
</feature>
<evidence type="ECO:0000313" key="8">
    <source>
        <dbReference type="Proteomes" id="UP000593562"/>
    </source>
</evidence>
<keyword evidence="8" id="KW-1185">Reference proteome</keyword>
<feature type="signal peptide" evidence="6">
    <location>
        <begin position="1"/>
        <end position="27"/>
    </location>
</feature>
<dbReference type="PANTHER" id="PTHR10353:SF267">
    <property type="entry name" value="BETA-GLUCOSIDASE"/>
    <property type="match status" value="1"/>
</dbReference>
<dbReference type="InterPro" id="IPR007217">
    <property type="entry name" value="Per1-like"/>
</dbReference>
<evidence type="ECO:0000313" key="7">
    <source>
        <dbReference type="EMBL" id="KAF5728199.1"/>
    </source>
</evidence>
<dbReference type="PROSITE" id="PS00572">
    <property type="entry name" value="GLYCOSYL_HYDROL_F1_1"/>
    <property type="match status" value="1"/>
</dbReference>
<feature type="chain" id="PRO_5029885395" evidence="6">
    <location>
        <begin position="28"/>
        <end position="853"/>
    </location>
</feature>
<dbReference type="InterPro" id="IPR018120">
    <property type="entry name" value="Glyco_hydro_1_AS"/>
</dbReference>
<evidence type="ECO:0000256" key="5">
    <source>
        <dbReference type="SAM" id="Phobius"/>
    </source>
</evidence>
<protein>
    <submittedName>
        <fullName evidence="7">Post-GPI attachment to proteins factor 3 isoform X1</fullName>
    </submittedName>
</protein>
<dbReference type="PROSITE" id="PS00653">
    <property type="entry name" value="GLYCOSYL_HYDROL_F1_2"/>
    <property type="match status" value="1"/>
</dbReference>
<feature type="transmembrane region" description="Helical" evidence="5">
    <location>
        <begin position="785"/>
        <end position="803"/>
    </location>
</feature>
<accession>A0A7J7C211</accession>
<keyword evidence="5" id="KW-0472">Membrane</keyword>
<keyword evidence="5" id="KW-1133">Transmembrane helix</keyword>
<evidence type="ECO:0000256" key="6">
    <source>
        <dbReference type="SAM" id="SignalP"/>
    </source>
</evidence>
<reference evidence="7 8" key="1">
    <citation type="journal article" date="2020" name="Nat. Commun.">
        <title>Genome of Tripterygium wilfordii and identification of cytochrome P450 involved in triptolide biosynthesis.</title>
        <authorList>
            <person name="Tu L."/>
            <person name="Su P."/>
            <person name="Zhang Z."/>
            <person name="Gao L."/>
            <person name="Wang J."/>
            <person name="Hu T."/>
            <person name="Zhou J."/>
            <person name="Zhang Y."/>
            <person name="Zhao Y."/>
            <person name="Liu Y."/>
            <person name="Song Y."/>
            <person name="Tong Y."/>
            <person name="Lu Y."/>
            <person name="Yang J."/>
            <person name="Xu C."/>
            <person name="Jia M."/>
            <person name="Peters R.J."/>
            <person name="Huang L."/>
            <person name="Gao W."/>
        </authorList>
    </citation>
    <scope>NUCLEOTIDE SEQUENCE [LARGE SCALE GENOMIC DNA]</scope>
    <source>
        <strain evidence="8">cv. XIE 37</strain>
        <tissue evidence="7">Leaf</tissue>
    </source>
</reference>
<keyword evidence="5" id="KW-0812">Transmembrane</keyword>
<feature type="transmembrane region" description="Helical" evidence="5">
    <location>
        <begin position="756"/>
        <end position="778"/>
    </location>
</feature>
<organism evidence="7 8">
    <name type="scientific">Tripterygium wilfordii</name>
    <name type="common">Thunder God vine</name>
    <dbReference type="NCBI Taxonomy" id="458696"/>
    <lineage>
        <taxon>Eukaryota</taxon>
        <taxon>Viridiplantae</taxon>
        <taxon>Streptophyta</taxon>
        <taxon>Embryophyta</taxon>
        <taxon>Tracheophyta</taxon>
        <taxon>Spermatophyta</taxon>
        <taxon>Magnoliopsida</taxon>
        <taxon>eudicotyledons</taxon>
        <taxon>Gunneridae</taxon>
        <taxon>Pentapetalae</taxon>
        <taxon>rosids</taxon>
        <taxon>fabids</taxon>
        <taxon>Celastrales</taxon>
        <taxon>Celastraceae</taxon>
        <taxon>Tripterygium</taxon>
    </lineage>
</organism>
<dbReference type="InParanoid" id="A0A7J7C211"/>
<dbReference type="EMBL" id="JAAARO010000021">
    <property type="protein sequence ID" value="KAF5728199.1"/>
    <property type="molecule type" value="Genomic_DNA"/>
</dbReference>